<dbReference type="AlphaFoldDB" id="A0AAQ3LD16"/>
<feature type="domain" description="Xylose isomerase-like TIM barrel" evidence="1">
    <location>
        <begin position="27"/>
        <end position="234"/>
    </location>
</feature>
<reference evidence="2 3" key="1">
    <citation type="submission" date="2023-10" db="EMBL/GenBank/DDBJ databases">
        <title>Rubellicoccus peritrichatus gen. nov., sp. nov., isolated from an algae of coral reef tank.</title>
        <authorList>
            <person name="Luo J."/>
        </authorList>
    </citation>
    <scope>NUCLEOTIDE SEQUENCE [LARGE SCALE GENOMIC DNA]</scope>
    <source>
        <strain evidence="2 3">CR14</strain>
    </source>
</reference>
<dbReference type="InterPro" id="IPR036237">
    <property type="entry name" value="Xyl_isomerase-like_sf"/>
</dbReference>
<dbReference type="PANTHER" id="PTHR12110">
    <property type="entry name" value="HYDROXYPYRUVATE ISOMERASE"/>
    <property type="match status" value="1"/>
</dbReference>
<proteinExistence type="predicted"/>
<dbReference type="Pfam" id="PF01261">
    <property type="entry name" value="AP_endonuc_2"/>
    <property type="match status" value="1"/>
</dbReference>
<dbReference type="InterPro" id="IPR013022">
    <property type="entry name" value="Xyl_isomerase-like_TIM-brl"/>
</dbReference>
<evidence type="ECO:0000313" key="3">
    <source>
        <dbReference type="Proteomes" id="UP001304300"/>
    </source>
</evidence>
<dbReference type="GO" id="GO:0016853">
    <property type="term" value="F:isomerase activity"/>
    <property type="evidence" value="ECO:0007669"/>
    <property type="project" value="UniProtKB-KW"/>
</dbReference>
<sequence>MSNSSARDFGVQSYCFRNFKDNAAVAAKVKEIGLDKIELCGVHADFNDVPAFKDVVKIYNDAGVSIVSLGVQTFVGDDNERDWFECAAIAGAKHISAHFKVDSFTTTIPKVQALSDDFGIRVGIHCHGGYMFGGSPDVLDHLIDLGGPQIGLCIDTAWCMQIGPRNGNPLDWAKKYAGKIYGIHYKDFVFEKNAQWQDVVVGEGTLDLPAFVKALEDGGFDGMAVIEYEADPENPVPALTNCVSKMRSIAG</sequence>
<evidence type="ECO:0000259" key="1">
    <source>
        <dbReference type="Pfam" id="PF01261"/>
    </source>
</evidence>
<dbReference type="PANTHER" id="PTHR12110:SF41">
    <property type="entry name" value="INOSOSE DEHYDRATASE"/>
    <property type="match status" value="1"/>
</dbReference>
<dbReference type="Gene3D" id="3.20.20.150">
    <property type="entry name" value="Divalent-metal-dependent TIM barrel enzymes"/>
    <property type="match status" value="1"/>
</dbReference>
<dbReference type="InterPro" id="IPR050312">
    <property type="entry name" value="IolE/XylAMocC-like"/>
</dbReference>
<organism evidence="2 3">
    <name type="scientific">Rubellicoccus peritrichatus</name>
    <dbReference type="NCBI Taxonomy" id="3080537"/>
    <lineage>
        <taxon>Bacteria</taxon>
        <taxon>Pseudomonadati</taxon>
        <taxon>Verrucomicrobiota</taxon>
        <taxon>Opitutia</taxon>
        <taxon>Puniceicoccales</taxon>
        <taxon>Cerasicoccaceae</taxon>
        <taxon>Rubellicoccus</taxon>
    </lineage>
</organism>
<evidence type="ECO:0000313" key="2">
    <source>
        <dbReference type="EMBL" id="WOO42189.1"/>
    </source>
</evidence>
<dbReference type="RefSeq" id="WP_317834674.1">
    <property type="nucleotide sequence ID" value="NZ_CP136920.1"/>
</dbReference>
<gene>
    <name evidence="2" type="ORF">RZN69_03745</name>
</gene>
<dbReference type="EMBL" id="CP136920">
    <property type="protein sequence ID" value="WOO42189.1"/>
    <property type="molecule type" value="Genomic_DNA"/>
</dbReference>
<dbReference type="Proteomes" id="UP001304300">
    <property type="component" value="Chromosome"/>
</dbReference>
<keyword evidence="3" id="KW-1185">Reference proteome</keyword>
<accession>A0AAQ3LD16</accession>
<keyword evidence="2" id="KW-0413">Isomerase</keyword>
<name>A0AAQ3LD16_9BACT</name>
<dbReference type="SUPFAM" id="SSF51658">
    <property type="entry name" value="Xylose isomerase-like"/>
    <property type="match status" value="1"/>
</dbReference>
<protein>
    <submittedName>
        <fullName evidence="2">Sugar phosphate isomerase/epimerase</fullName>
    </submittedName>
</protein>
<dbReference type="KEGG" id="puo:RZN69_03745"/>